<dbReference type="EMBL" id="LDXT01000084">
    <property type="protein sequence ID" value="KRT55038.1"/>
    <property type="molecule type" value="Genomic_DNA"/>
</dbReference>
<evidence type="ECO:0000313" key="14">
    <source>
        <dbReference type="EMBL" id="KRT55038.1"/>
    </source>
</evidence>
<gene>
    <name evidence="12" type="primary">ubiA</name>
    <name evidence="14" type="ORF">Ga0074115_11310</name>
    <name evidence="15" type="ORF">Ga0076813_15944</name>
</gene>
<feature type="transmembrane region" description="Helical" evidence="12">
    <location>
        <begin position="249"/>
        <end position="268"/>
    </location>
</feature>
<evidence type="ECO:0000256" key="1">
    <source>
        <dbReference type="ARBA" id="ARBA00001946"/>
    </source>
</evidence>
<dbReference type="InterPro" id="IPR044878">
    <property type="entry name" value="UbiA_sf"/>
</dbReference>
<reference evidence="16 17" key="1">
    <citation type="submission" date="2015-11" db="EMBL/GenBank/DDBJ databases">
        <title>The genome of Candidatus Endoriftia persephone in Ridgeia piscesae and population structure of the North Eastern Pacific vestimentiferan symbionts.</title>
        <authorList>
            <person name="Perez M."/>
            <person name="Juniper K.S."/>
        </authorList>
    </citation>
    <scope>NUCLEOTIDE SEQUENCE [LARGE SCALE GENOMIC DNA]</scope>
    <source>
        <strain evidence="15">Ind10</strain>
        <strain evidence="14">Ind11</strain>
    </source>
</reference>
<organism evidence="15 16">
    <name type="scientific">endosymbiont of Ridgeia piscesae</name>
    <dbReference type="NCBI Taxonomy" id="54398"/>
    <lineage>
        <taxon>Bacteria</taxon>
        <taxon>Pseudomonadati</taxon>
        <taxon>Pseudomonadota</taxon>
        <taxon>Gammaproteobacteria</taxon>
        <taxon>sulfur-oxidizing symbionts</taxon>
    </lineage>
</organism>
<dbReference type="EMBL" id="LMXI01000100">
    <property type="protein sequence ID" value="KRT59699.1"/>
    <property type="molecule type" value="Genomic_DNA"/>
</dbReference>
<keyword evidence="9 12" id="KW-0460">Magnesium</keyword>
<dbReference type="NCBIfam" id="TIGR01474">
    <property type="entry name" value="ubiA_proteo"/>
    <property type="match status" value="1"/>
</dbReference>
<evidence type="ECO:0000256" key="12">
    <source>
        <dbReference type="HAMAP-Rule" id="MF_01635"/>
    </source>
</evidence>
<comment type="similarity">
    <text evidence="3 12">Belongs to the UbiA prenyltransferase family.</text>
</comment>
<keyword evidence="5 12" id="KW-0997">Cell inner membrane</keyword>
<dbReference type="OrthoDB" id="9782418at2"/>
<feature type="transmembrane region" description="Helical" evidence="12">
    <location>
        <begin position="58"/>
        <end position="82"/>
    </location>
</feature>
<comment type="subcellular location">
    <subcellularLocation>
        <location evidence="12">Cell inner membrane</location>
        <topology evidence="12">Multi-pass membrane protein</topology>
    </subcellularLocation>
    <subcellularLocation>
        <location evidence="2">Membrane</location>
        <topology evidence="2">Multi-pass membrane protein</topology>
    </subcellularLocation>
</comment>
<comment type="catalytic activity">
    <reaction evidence="12">
        <text>all-trans-octaprenyl diphosphate + 4-hydroxybenzoate = 4-hydroxy-3-(all-trans-octaprenyl)benzoate + diphosphate</text>
        <dbReference type="Rhea" id="RHEA:27782"/>
        <dbReference type="ChEBI" id="CHEBI:1617"/>
        <dbReference type="ChEBI" id="CHEBI:17879"/>
        <dbReference type="ChEBI" id="CHEBI:33019"/>
        <dbReference type="ChEBI" id="CHEBI:57711"/>
        <dbReference type="EC" id="2.5.1.39"/>
    </reaction>
</comment>
<feature type="transmembrane region" description="Helical" evidence="12">
    <location>
        <begin position="179"/>
        <end position="202"/>
    </location>
</feature>
<dbReference type="InterPro" id="IPR000537">
    <property type="entry name" value="UbiA_prenyltransferase"/>
</dbReference>
<evidence type="ECO:0000256" key="7">
    <source>
        <dbReference type="ARBA" id="ARBA00022688"/>
    </source>
</evidence>
<evidence type="ECO:0000256" key="13">
    <source>
        <dbReference type="NCBIfam" id="TIGR01474"/>
    </source>
</evidence>
<proteinExistence type="inferred from homology"/>
<comment type="cofactor">
    <cofactor evidence="1 12">
        <name>Mg(2+)</name>
        <dbReference type="ChEBI" id="CHEBI:18420"/>
    </cofactor>
</comment>
<protein>
    <recommendedName>
        <fullName evidence="12 13">4-hydroxybenzoate octaprenyltransferase</fullName>
        <ecNumber evidence="12 13">2.5.1.39</ecNumber>
    </recommendedName>
    <alternativeName>
        <fullName evidence="12">4-HB polyprenyltransferase</fullName>
    </alternativeName>
</protein>
<keyword evidence="10 12" id="KW-1133">Transmembrane helix</keyword>
<dbReference type="EC" id="2.5.1.39" evidence="12 13"/>
<keyword evidence="6 12" id="KW-0808">Transferase</keyword>
<keyword evidence="7 12" id="KW-0831">Ubiquinone biosynthesis</keyword>
<evidence type="ECO:0000256" key="4">
    <source>
        <dbReference type="ARBA" id="ARBA00022475"/>
    </source>
</evidence>
<dbReference type="Gene3D" id="1.10.357.140">
    <property type="entry name" value="UbiA prenyltransferase"/>
    <property type="match status" value="1"/>
</dbReference>
<evidence type="ECO:0000256" key="6">
    <source>
        <dbReference type="ARBA" id="ARBA00022679"/>
    </source>
</evidence>
<keyword evidence="11 12" id="KW-0472">Membrane</keyword>
<evidence type="ECO:0000256" key="5">
    <source>
        <dbReference type="ARBA" id="ARBA00022519"/>
    </source>
</evidence>
<keyword evidence="4 12" id="KW-1003">Cell membrane</keyword>
<dbReference type="GO" id="GO:0005886">
    <property type="term" value="C:plasma membrane"/>
    <property type="evidence" value="ECO:0007669"/>
    <property type="project" value="UniProtKB-SubCell"/>
</dbReference>
<dbReference type="PATRIC" id="fig|54398.3.peg.1792"/>
<dbReference type="STRING" id="54398.Ga0074115_11310"/>
<evidence type="ECO:0000313" key="16">
    <source>
        <dbReference type="Proteomes" id="UP000051276"/>
    </source>
</evidence>
<name>A0A0T5ZAA0_9GAMM</name>
<accession>A0A0T5ZAA0</accession>
<dbReference type="InterPro" id="IPR039653">
    <property type="entry name" value="Prenyltransferase"/>
</dbReference>
<evidence type="ECO:0000256" key="10">
    <source>
        <dbReference type="ARBA" id="ARBA00022989"/>
    </source>
</evidence>
<evidence type="ECO:0000313" key="15">
    <source>
        <dbReference type="EMBL" id="KRT59699.1"/>
    </source>
</evidence>
<dbReference type="FunFam" id="1.20.120.1780:FF:000001">
    <property type="entry name" value="4-hydroxybenzoate octaprenyltransferase"/>
    <property type="match status" value="1"/>
</dbReference>
<dbReference type="Pfam" id="PF01040">
    <property type="entry name" value="UbiA"/>
    <property type="match status" value="1"/>
</dbReference>
<keyword evidence="8 12" id="KW-0812">Transmembrane</keyword>
<dbReference type="Proteomes" id="UP000051634">
    <property type="component" value="Unassembled WGS sequence"/>
</dbReference>
<dbReference type="PROSITE" id="PS00943">
    <property type="entry name" value="UBIA"/>
    <property type="match status" value="1"/>
</dbReference>
<dbReference type="InterPro" id="IPR030470">
    <property type="entry name" value="UbiA_prenylTrfase_CS"/>
</dbReference>
<dbReference type="GO" id="GO:0006744">
    <property type="term" value="P:ubiquinone biosynthetic process"/>
    <property type="evidence" value="ECO:0007669"/>
    <property type="project" value="UniProtKB-UniRule"/>
</dbReference>
<evidence type="ECO:0000256" key="11">
    <source>
        <dbReference type="ARBA" id="ARBA00023136"/>
    </source>
</evidence>
<feature type="transmembrane region" description="Helical" evidence="12">
    <location>
        <begin position="108"/>
        <end position="126"/>
    </location>
</feature>
<evidence type="ECO:0000256" key="8">
    <source>
        <dbReference type="ARBA" id="ARBA00022692"/>
    </source>
</evidence>
<keyword evidence="17" id="KW-1185">Reference proteome</keyword>
<evidence type="ECO:0000256" key="3">
    <source>
        <dbReference type="ARBA" id="ARBA00005985"/>
    </source>
</evidence>
<dbReference type="HAMAP" id="MF_01635">
    <property type="entry name" value="UbiA"/>
    <property type="match status" value="1"/>
</dbReference>
<feature type="transmembrane region" description="Helical" evidence="12">
    <location>
        <begin position="280"/>
        <end position="302"/>
    </location>
</feature>
<dbReference type="AlphaFoldDB" id="A0A0T5ZAA0"/>
<evidence type="ECO:0000256" key="2">
    <source>
        <dbReference type="ARBA" id="ARBA00004141"/>
    </source>
</evidence>
<evidence type="ECO:0000313" key="17">
    <source>
        <dbReference type="Proteomes" id="UP000051634"/>
    </source>
</evidence>
<dbReference type="FunFam" id="1.10.357.140:FF:000002">
    <property type="entry name" value="4-hydroxybenzoate octaprenyltransferase"/>
    <property type="match status" value="1"/>
</dbReference>
<dbReference type="CDD" id="cd13959">
    <property type="entry name" value="PT_UbiA_COQ2"/>
    <property type="match status" value="1"/>
</dbReference>
<feature type="transmembrane region" description="Helical" evidence="12">
    <location>
        <begin position="223"/>
        <end position="243"/>
    </location>
</feature>
<feature type="transmembrane region" description="Helical" evidence="12">
    <location>
        <begin position="132"/>
        <end position="147"/>
    </location>
</feature>
<dbReference type="Proteomes" id="UP000051276">
    <property type="component" value="Unassembled WGS sequence"/>
</dbReference>
<dbReference type="GO" id="GO:0008412">
    <property type="term" value="F:4-hydroxybenzoate polyprenyltransferase activity"/>
    <property type="evidence" value="ECO:0007669"/>
    <property type="project" value="UniProtKB-UniRule"/>
</dbReference>
<comment type="pathway">
    <text evidence="12">Cofactor biosynthesis; ubiquinone biosynthesis.</text>
</comment>
<comment type="function">
    <text evidence="12">Catalyzes the prenylation of para-hydroxybenzoate (PHB) with an all-trans polyprenyl group. Mediates the second step in the final reaction sequence of ubiquinone-8 (UQ-8) biosynthesis, which is the condensation of the polyisoprenoid side chain with PHB, generating the first membrane-bound Q intermediate 3-octaprenyl-4-hydroxybenzoate.</text>
</comment>
<comment type="caution">
    <text evidence="15">The sequence shown here is derived from an EMBL/GenBank/DDBJ whole genome shotgun (WGS) entry which is preliminary data.</text>
</comment>
<feature type="transmembrane region" description="Helical" evidence="12">
    <location>
        <begin position="156"/>
        <end position="173"/>
    </location>
</feature>
<sequence>MSAPELKLDSLQSGPVSWGERLRRYALLVRLNRPIGILLLLWPTLWALWMAGEGRPSWGVVLVFICGVTLMRSAGCAINDFADRHIDGRVERTKLRPIAAGLVSPKEALGVFAVLSLSAFALLFFLNHETKALSLVALLLAAVYPFMKRYTHLPQVVLGAAFGWAVPMAFMAIQQQLPLVSWVLFTATLLWALIYDTQYAMVDREDDLKIGVKSTAILFGRHDLLIIGLLQLLMLGLLGLAGAMAGRGWIFFLGVVAGAGFFVYQQWITRDREPKACFEAFLNNNNFGLVVFVGLLLDYLLLG</sequence>
<dbReference type="RefSeq" id="WP_057956898.1">
    <property type="nucleotide sequence ID" value="NZ_KQ556969.1"/>
</dbReference>
<dbReference type="InterPro" id="IPR006370">
    <property type="entry name" value="HB_polyprenyltransferase-like"/>
</dbReference>
<feature type="transmembrane region" description="Helical" evidence="12">
    <location>
        <begin position="31"/>
        <end position="52"/>
    </location>
</feature>
<evidence type="ECO:0000256" key="9">
    <source>
        <dbReference type="ARBA" id="ARBA00022842"/>
    </source>
</evidence>
<dbReference type="Gene3D" id="1.20.120.1780">
    <property type="entry name" value="UbiA prenyltransferase"/>
    <property type="match status" value="1"/>
</dbReference>
<dbReference type="PANTHER" id="PTHR11048">
    <property type="entry name" value="PRENYLTRANSFERASES"/>
    <property type="match status" value="1"/>
</dbReference>
<dbReference type="UniPathway" id="UPA00232"/>
<dbReference type="PANTHER" id="PTHR11048:SF28">
    <property type="entry name" value="4-HYDROXYBENZOATE POLYPRENYLTRANSFERASE, MITOCHONDRIAL"/>
    <property type="match status" value="1"/>
</dbReference>